<organism evidence="1 2">
    <name type="scientific">Pusillibacter faecalis</name>
    <dbReference type="NCBI Taxonomy" id="2714358"/>
    <lineage>
        <taxon>Bacteria</taxon>
        <taxon>Bacillati</taxon>
        <taxon>Bacillota</taxon>
        <taxon>Clostridia</taxon>
        <taxon>Eubacteriales</taxon>
        <taxon>Oscillospiraceae</taxon>
        <taxon>Pusillibacter</taxon>
    </lineage>
</organism>
<dbReference type="AlphaFoldDB" id="A0A810Q9V9"/>
<evidence type="ECO:0000313" key="2">
    <source>
        <dbReference type="Proteomes" id="UP000679848"/>
    </source>
</evidence>
<keyword evidence="2" id="KW-1185">Reference proteome</keyword>
<sequence>MKTISTAYYEKMAEAKQTFCAFCMRGAMPFLEDCKDCKINRMFKAVQAVIKEETTPQDEAAVEKTRNAYDGIDLPKEMIESLGRGPRNHDGFRTSPAFQLFITNGAYPDVEVQLIESKTGFPDFSGSEEETSSRSTVHYLNYLEKGVGVPSSIQLWDLTYDTLKDELKSLLERMFNRSIHQFWGIQALPFPERYFITSRSAEELAADMMSEVGGYQASDVDEYGCVYSQEHYVGCLRNSNITPHGQNTSGEVYMRLGKFPLKNSEKYFIETRCTISPMFIDTQLVKGRAEDSITKKIYSIICYIAAREMMVKDTNQN</sequence>
<proteinExistence type="predicted"/>
<dbReference type="RefSeq" id="WP_055180069.1">
    <property type="nucleotide sequence ID" value="NZ_AP023420.1"/>
</dbReference>
<dbReference type="EMBL" id="AP023420">
    <property type="protein sequence ID" value="BCK85038.1"/>
    <property type="molecule type" value="Genomic_DNA"/>
</dbReference>
<protein>
    <submittedName>
        <fullName evidence="1">Uncharacterized protein</fullName>
    </submittedName>
</protein>
<name>A0A810Q9V9_9FIRM</name>
<gene>
    <name evidence="1" type="ORF">MM59RIKEN_23570</name>
</gene>
<dbReference type="KEGG" id="pfaa:MM59RIKEN_23570"/>
<reference evidence="1" key="1">
    <citation type="submission" date="2020-09" db="EMBL/GenBank/DDBJ databases">
        <title>New species isolated from human feces.</title>
        <authorList>
            <person name="Kitahara M."/>
            <person name="Shigeno Y."/>
            <person name="Shime M."/>
            <person name="Matsumoto Y."/>
            <person name="Nakamura S."/>
            <person name="Motooka D."/>
            <person name="Fukuoka S."/>
            <person name="Nishikawa H."/>
            <person name="Benno Y."/>
        </authorList>
    </citation>
    <scope>NUCLEOTIDE SEQUENCE</scope>
    <source>
        <strain evidence="1">MM59</strain>
    </source>
</reference>
<evidence type="ECO:0000313" key="1">
    <source>
        <dbReference type="EMBL" id="BCK85038.1"/>
    </source>
</evidence>
<accession>A0A810Q9V9</accession>
<dbReference type="Proteomes" id="UP000679848">
    <property type="component" value="Chromosome"/>
</dbReference>